<evidence type="ECO:0000313" key="1">
    <source>
        <dbReference type="EMBL" id="SLM46449.1"/>
    </source>
</evidence>
<sequence length="97" mass="10766">MKEEVTMNRSMMLLSALLLTLPGCESHTWPLRYPNSAVADAKQGEDCRYLVFGMGHMPDMSGTKAMRLGSITMLRSTEYQVNTLQGVGRECIIAHGE</sequence>
<dbReference type="Proteomes" id="UP000192042">
    <property type="component" value="Chromosome I"/>
</dbReference>
<name>A0A1W1I0P7_9BACT</name>
<dbReference type="EMBL" id="LT828648">
    <property type="protein sequence ID" value="SLM46449.1"/>
    <property type="molecule type" value="Genomic_DNA"/>
</dbReference>
<organism evidence="1 2">
    <name type="scientific">Nitrospira japonica</name>
    <dbReference type="NCBI Taxonomy" id="1325564"/>
    <lineage>
        <taxon>Bacteria</taxon>
        <taxon>Pseudomonadati</taxon>
        <taxon>Nitrospirota</taxon>
        <taxon>Nitrospiria</taxon>
        <taxon>Nitrospirales</taxon>
        <taxon>Nitrospiraceae</taxon>
        <taxon>Nitrospira</taxon>
    </lineage>
</organism>
<protein>
    <submittedName>
        <fullName evidence="1">Uncharacterized protein</fullName>
    </submittedName>
</protein>
<evidence type="ECO:0000313" key="2">
    <source>
        <dbReference type="Proteomes" id="UP000192042"/>
    </source>
</evidence>
<proteinExistence type="predicted"/>
<accession>A0A1W1I0P7</accession>
<dbReference type="KEGG" id="nja:NSJP_0277"/>
<keyword evidence="2" id="KW-1185">Reference proteome</keyword>
<dbReference type="AlphaFoldDB" id="A0A1W1I0P7"/>
<gene>
    <name evidence="1" type="ORF">NSJP_0277</name>
</gene>
<reference evidence="1 2" key="1">
    <citation type="submission" date="2017-03" db="EMBL/GenBank/DDBJ databases">
        <authorList>
            <person name="Afonso C.L."/>
            <person name="Miller P.J."/>
            <person name="Scott M.A."/>
            <person name="Spackman E."/>
            <person name="Goraichik I."/>
            <person name="Dimitrov K.M."/>
            <person name="Suarez D.L."/>
            <person name="Swayne D.E."/>
        </authorList>
    </citation>
    <scope>NUCLEOTIDE SEQUENCE [LARGE SCALE GENOMIC DNA]</scope>
    <source>
        <strain evidence="1">Genome sequencing of Nitrospira japonica strain NJ11</strain>
    </source>
</reference>